<dbReference type="SUPFAM" id="SSF53300">
    <property type="entry name" value="vWA-like"/>
    <property type="match status" value="1"/>
</dbReference>
<dbReference type="InterPro" id="IPR002035">
    <property type="entry name" value="VWF_A"/>
</dbReference>
<dbReference type="PROSITE" id="PS50234">
    <property type="entry name" value="VWFA"/>
    <property type="match status" value="1"/>
</dbReference>
<keyword evidence="2" id="KW-0812">Transmembrane</keyword>
<dbReference type="InterPro" id="IPR051266">
    <property type="entry name" value="CLCR"/>
</dbReference>
<sequence length="1217" mass="132330">MAFITWCCTMLCLLVVLTTPNAATLTFHQGGYNHLQVALAPQTAVPNNCSQMLNQLEMVIRESSRLLHQATDGRAFIRSVSVVLPTGWSSADCGRNVSRTRLESYGQADVRISSQPHPLFNGGADVLWTQQSRDCGQMGDYISAGPDFFFKSTAAAVSSNVSDVWIRGRRFLREFAKYRYGVYDLNERSGSNVVEQDGLFPDFFCVGSSTSSSSGSNVTGRSIQSARGCDNPTSNENCINATTNQSTSFTTATAFCDASLHDDMAPTQQNLLCLGQSVRDVVFGHQDLRTMNGQMFNRLETVFHYKQAALPRYVLALDKSSPMDERDHWKYVRSATRRLVLNDLADETELGILSFADTVQIHTDGPMVRLGSPGSREQVASAIPVFISMPSNGGSATGSVQESCLTCALAEAIAMLERGGASSAGDVIILITTGSSSADQVQSALALASRKQVRVSVVAFAYVPTPGTHRAGALRNLQSLAEATGGRMTAVASKGVGTMSHISMLIELGDALLTTLDFHQGSDNVPTLVHEQEFGSESASGWVNGTFYMDPSLGRDTVMAVYFYSRDFNTHVGDIRLVSPDGVEHRGISETAMASLYVTPLEPIEKSGVWRYSFDRRSQSHQSHFVKVTSKQKARSTSGSQQQQRGPLTAKLRIVPPAVGDAPFILLATVKSGELPVLDARVRAIIQFTGTPSNQDSTSNNTLVLDLFDNGNADPDITRGDGVYSRYFGKYFRGTGTYSITLSVDAMDGRAYTIRTSPTSKQIDSVECCGSVIRVPLERRELTGAFSRLVPGEVISAGSSQFVSSPSSTANTTFGQEQEALDILPPSRVTDLRVHVEPTTQRVTFQWTAVGDDFDIGTAYTYELRLASNKTWLKMPSTFQQAEALPAPTPRLSGDPMDLTLMDFDRYDRWFYAAIRAVDRRGNRGRISNLVQLWMPSPPTTTTTPAPVWPATSLSVNDVPPQWFAGGGLSTVHWAAIVAGICVALLILVLAVYFVIAAKRRKDKEQNSKSGPPKFAYVPTTVSSTLYPTPETKSVSTIDLASVDQNKEILSQYQSGAVTIYDGRTVPVHWSASQLLQEHERRHSPCGQNEPSDHFTAPNDSAFISGSYHLNSGSAIYGGMIHPDQQNIYTQSSASATPPSADYRPYSVDYEGSSSVEQDGGYYPTAHNNNTKSRPPTFPKPTSVMGNGTGRLMSHLPLHGSFTSLASERKKRNVTQV</sequence>
<dbReference type="InterPro" id="IPR036465">
    <property type="entry name" value="vWFA_dom_sf"/>
</dbReference>
<feature type="domain" description="VWFA" evidence="4">
    <location>
        <begin position="312"/>
        <end position="516"/>
    </location>
</feature>
<evidence type="ECO:0000313" key="6">
    <source>
        <dbReference type="Proteomes" id="UP000789390"/>
    </source>
</evidence>
<evidence type="ECO:0000259" key="4">
    <source>
        <dbReference type="PROSITE" id="PS50234"/>
    </source>
</evidence>
<proteinExistence type="predicted"/>
<feature type="region of interest" description="Disordered" evidence="1">
    <location>
        <begin position="623"/>
        <end position="647"/>
    </location>
</feature>
<gene>
    <name evidence="5" type="ORF">DGAL_LOCUS11732</name>
</gene>
<organism evidence="5 6">
    <name type="scientific">Daphnia galeata</name>
    <dbReference type="NCBI Taxonomy" id="27404"/>
    <lineage>
        <taxon>Eukaryota</taxon>
        <taxon>Metazoa</taxon>
        <taxon>Ecdysozoa</taxon>
        <taxon>Arthropoda</taxon>
        <taxon>Crustacea</taxon>
        <taxon>Branchiopoda</taxon>
        <taxon>Diplostraca</taxon>
        <taxon>Cladocera</taxon>
        <taxon>Anomopoda</taxon>
        <taxon>Daphniidae</taxon>
        <taxon>Daphnia</taxon>
    </lineage>
</organism>
<dbReference type="Pfam" id="PF00092">
    <property type="entry name" value="VWA"/>
    <property type="match status" value="1"/>
</dbReference>
<feature type="compositionally biased region" description="Polar residues" evidence="1">
    <location>
        <begin position="629"/>
        <end position="640"/>
    </location>
</feature>
<dbReference type="AlphaFoldDB" id="A0A8J2RX48"/>
<keyword evidence="2" id="KW-1133">Transmembrane helix</keyword>
<protein>
    <recommendedName>
        <fullName evidence="4">VWFA domain-containing protein</fullName>
    </recommendedName>
</protein>
<dbReference type="GO" id="GO:0032991">
    <property type="term" value="C:protein-containing complex"/>
    <property type="evidence" value="ECO:0007669"/>
    <property type="project" value="UniProtKB-ARBA"/>
</dbReference>
<dbReference type="PANTHER" id="PTHR10579:SF177">
    <property type="entry name" value="CALCIUM-ACTIVATED CHLORIDE CHANNEL REGULATOR 4-LIKE PROTEIN"/>
    <property type="match status" value="1"/>
</dbReference>
<dbReference type="EMBL" id="CAKKLH010000283">
    <property type="protein sequence ID" value="CAH0108355.1"/>
    <property type="molecule type" value="Genomic_DNA"/>
</dbReference>
<evidence type="ECO:0000256" key="3">
    <source>
        <dbReference type="SAM" id="SignalP"/>
    </source>
</evidence>
<keyword evidence="6" id="KW-1185">Reference proteome</keyword>
<feature type="transmembrane region" description="Helical" evidence="2">
    <location>
        <begin position="974"/>
        <end position="996"/>
    </location>
</feature>
<name>A0A8J2RX48_9CRUS</name>
<dbReference type="Proteomes" id="UP000789390">
    <property type="component" value="Unassembled WGS sequence"/>
</dbReference>
<dbReference type="OrthoDB" id="687730at2759"/>
<accession>A0A8J2RX48</accession>
<reference evidence="5" key="1">
    <citation type="submission" date="2021-11" db="EMBL/GenBank/DDBJ databases">
        <authorList>
            <person name="Schell T."/>
        </authorList>
    </citation>
    <scope>NUCLEOTIDE SEQUENCE</scope>
    <source>
        <strain evidence="5">M5</strain>
    </source>
</reference>
<evidence type="ECO:0000256" key="1">
    <source>
        <dbReference type="SAM" id="MobiDB-lite"/>
    </source>
</evidence>
<dbReference type="InterPro" id="IPR013642">
    <property type="entry name" value="CLCA_N"/>
</dbReference>
<keyword evidence="2" id="KW-0472">Membrane</keyword>
<evidence type="ECO:0000256" key="2">
    <source>
        <dbReference type="SAM" id="Phobius"/>
    </source>
</evidence>
<comment type="caution">
    <text evidence="5">The sequence shown here is derived from an EMBL/GenBank/DDBJ whole genome shotgun (WGS) entry which is preliminary data.</text>
</comment>
<keyword evidence="3" id="KW-0732">Signal</keyword>
<dbReference type="PANTHER" id="PTHR10579">
    <property type="entry name" value="CALCIUM-ACTIVATED CHLORIDE CHANNEL REGULATOR"/>
    <property type="match status" value="1"/>
</dbReference>
<feature type="signal peptide" evidence="3">
    <location>
        <begin position="1"/>
        <end position="22"/>
    </location>
</feature>
<dbReference type="Gene3D" id="3.40.50.410">
    <property type="entry name" value="von Willebrand factor, type A domain"/>
    <property type="match status" value="1"/>
</dbReference>
<feature type="region of interest" description="Disordered" evidence="1">
    <location>
        <begin position="1152"/>
        <end position="1191"/>
    </location>
</feature>
<dbReference type="CDD" id="cd00198">
    <property type="entry name" value="vWFA"/>
    <property type="match status" value="1"/>
</dbReference>
<dbReference type="Pfam" id="PF08434">
    <property type="entry name" value="CLCA"/>
    <property type="match status" value="1"/>
</dbReference>
<feature type="chain" id="PRO_5035248949" description="VWFA domain-containing protein" evidence="3">
    <location>
        <begin position="23"/>
        <end position="1217"/>
    </location>
</feature>
<evidence type="ECO:0000313" key="5">
    <source>
        <dbReference type="EMBL" id="CAH0108355.1"/>
    </source>
</evidence>